<dbReference type="EMBL" id="SNRW01026418">
    <property type="protein sequence ID" value="KAA6360807.1"/>
    <property type="molecule type" value="Genomic_DNA"/>
</dbReference>
<evidence type="ECO:0000313" key="2">
    <source>
        <dbReference type="Proteomes" id="UP000324800"/>
    </source>
</evidence>
<dbReference type="AlphaFoldDB" id="A0A5J4TRD7"/>
<name>A0A5J4TRD7_9EUKA</name>
<accession>A0A5J4TRD7</accession>
<dbReference type="Proteomes" id="UP000324800">
    <property type="component" value="Unassembled WGS sequence"/>
</dbReference>
<comment type="caution">
    <text evidence="1">The sequence shown here is derived from an EMBL/GenBank/DDBJ whole genome shotgun (WGS) entry which is preliminary data.</text>
</comment>
<sequence>MMTLMEATTDVREVDLQCGLLDPDSPGDSGDIQPCCCCSWCGVLKICGDRDSGGILLEGDCYDDDCDDYYYDYDDVSLDDYDCEIWDYVSGLDDFLDATELWSSRLACDPLFRVPLSEFRTFDQLGCDGSRSCEVGDRVLLRRSDQEEEVVEGVDYPGCYAVGFESSAFRIYSLLIFCIDLEPIRFGFVGTGLENYTEV</sequence>
<gene>
    <name evidence="1" type="ORF">EZS28_043667</name>
</gene>
<proteinExistence type="predicted"/>
<evidence type="ECO:0000313" key="1">
    <source>
        <dbReference type="EMBL" id="KAA6360807.1"/>
    </source>
</evidence>
<organism evidence="1 2">
    <name type="scientific">Streblomastix strix</name>
    <dbReference type="NCBI Taxonomy" id="222440"/>
    <lineage>
        <taxon>Eukaryota</taxon>
        <taxon>Metamonada</taxon>
        <taxon>Preaxostyla</taxon>
        <taxon>Oxymonadida</taxon>
        <taxon>Streblomastigidae</taxon>
        <taxon>Streblomastix</taxon>
    </lineage>
</organism>
<protein>
    <submittedName>
        <fullName evidence="1">Uncharacterized protein</fullName>
    </submittedName>
</protein>
<reference evidence="1 2" key="1">
    <citation type="submission" date="2019-03" db="EMBL/GenBank/DDBJ databases">
        <title>Single cell metagenomics reveals metabolic interactions within the superorganism composed of flagellate Streblomastix strix and complex community of Bacteroidetes bacteria on its surface.</title>
        <authorList>
            <person name="Treitli S.C."/>
            <person name="Kolisko M."/>
            <person name="Husnik F."/>
            <person name="Keeling P."/>
            <person name="Hampl V."/>
        </authorList>
    </citation>
    <scope>NUCLEOTIDE SEQUENCE [LARGE SCALE GENOMIC DNA]</scope>
    <source>
        <strain evidence="1">ST1C</strain>
    </source>
</reference>